<accession>A0A6H0A390</accession>
<dbReference type="RefSeq" id="WP_181726291.1">
    <property type="nucleotide sequence ID" value="NZ_JASGNS010000002.1"/>
</dbReference>
<dbReference type="EMBL" id="MN842294">
    <property type="protein sequence ID" value="QIS34345.1"/>
    <property type="molecule type" value="Genomic_DNA"/>
</dbReference>
<protein>
    <recommendedName>
        <fullName evidence="2">DUF1380 domain-containing protein</fullName>
    </recommendedName>
</protein>
<name>A0A6H0A390_9ENTR</name>
<evidence type="ECO:0000313" key="1">
    <source>
        <dbReference type="EMBL" id="QIS34345.1"/>
    </source>
</evidence>
<reference evidence="1" key="1">
    <citation type="submission" date="2019-12" db="EMBL/GenBank/DDBJ databases">
        <title>Compelete sequence of Tn6502.</title>
        <authorList>
            <person name="Zhou D."/>
        </authorList>
    </citation>
    <scope>NUCLEOTIDE SEQUENCE</scope>
    <source>
        <strain evidence="1">G426</strain>
        <plasmid evidence="1">pG426-FII</plasmid>
    </source>
</reference>
<dbReference type="AlphaFoldDB" id="A0A6H0A390"/>
<proteinExistence type="predicted"/>
<organism evidence="1">
    <name type="scientific">Leclercia adecarboxylata</name>
    <dbReference type="NCBI Taxonomy" id="83655"/>
    <lineage>
        <taxon>Bacteria</taxon>
        <taxon>Pseudomonadati</taxon>
        <taxon>Pseudomonadota</taxon>
        <taxon>Gammaproteobacteria</taxon>
        <taxon>Enterobacterales</taxon>
        <taxon>Enterobacteriaceae</taxon>
        <taxon>Leclercia</taxon>
    </lineage>
</organism>
<dbReference type="Pfam" id="PF07128">
    <property type="entry name" value="DUF1380"/>
    <property type="match status" value="1"/>
</dbReference>
<keyword evidence="1" id="KW-0614">Plasmid</keyword>
<sequence>MYGTREELCVKLENMFAANEPLTLLVWTTDAVLAACRKHNQFPTEEEARRLMKAFGDTHMAVYQIKGVTQASVNDMLTQHREEANRQVSVPAALLTRVLQDYECELEHRAGQAWEAGRPEPQAVQEARNDVYRLKEALAA</sequence>
<evidence type="ECO:0008006" key="2">
    <source>
        <dbReference type="Google" id="ProtNLM"/>
    </source>
</evidence>
<dbReference type="InterPro" id="IPR009811">
    <property type="entry name" value="DUF1380"/>
</dbReference>
<geneLocation type="plasmid" evidence="1">
    <name>pG426-FII</name>
</geneLocation>